<dbReference type="PRINTS" id="PR01226">
    <property type="entry name" value="EXPANSIN"/>
</dbReference>
<evidence type="ECO:0000256" key="5">
    <source>
        <dbReference type="ARBA" id="ARBA00023136"/>
    </source>
</evidence>
<evidence type="ECO:0000259" key="8">
    <source>
        <dbReference type="PROSITE" id="PS50842"/>
    </source>
</evidence>
<dbReference type="GO" id="GO:0005576">
    <property type="term" value="C:extracellular region"/>
    <property type="evidence" value="ECO:0007669"/>
    <property type="project" value="InterPro"/>
</dbReference>
<dbReference type="PROSITE" id="PS50843">
    <property type="entry name" value="EXPANSIN_CBD"/>
    <property type="match status" value="1"/>
</dbReference>
<evidence type="ECO:0000256" key="3">
    <source>
        <dbReference type="ARBA" id="ARBA00022525"/>
    </source>
</evidence>
<dbReference type="InterPro" id="IPR036908">
    <property type="entry name" value="RlpA-like_sf"/>
</dbReference>
<organism evidence="10 11">
    <name type="scientific">Capsella rubella</name>
    <dbReference type="NCBI Taxonomy" id="81985"/>
    <lineage>
        <taxon>Eukaryota</taxon>
        <taxon>Viridiplantae</taxon>
        <taxon>Streptophyta</taxon>
        <taxon>Embryophyta</taxon>
        <taxon>Tracheophyta</taxon>
        <taxon>Spermatophyta</taxon>
        <taxon>Magnoliopsida</taxon>
        <taxon>eudicotyledons</taxon>
        <taxon>Gunneridae</taxon>
        <taxon>Pentapetalae</taxon>
        <taxon>rosids</taxon>
        <taxon>malvids</taxon>
        <taxon>Brassicales</taxon>
        <taxon>Brassicaceae</taxon>
        <taxon>Camelineae</taxon>
        <taxon>Capsella</taxon>
    </lineage>
</organism>
<dbReference type="EMBL" id="KB870810">
    <property type="protein sequence ID" value="EOA22299.1"/>
    <property type="molecule type" value="Genomic_DNA"/>
</dbReference>
<dbReference type="GO" id="GO:0016020">
    <property type="term" value="C:membrane"/>
    <property type="evidence" value="ECO:0007669"/>
    <property type="project" value="UniProtKB-SubCell"/>
</dbReference>
<keyword evidence="3 7" id="KW-0964">Secreted</keyword>
<dbReference type="GO" id="GO:0009653">
    <property type="term" value="P:anatomical structure morphogenesis"/>
    <property type="evidence" value="ECO:0007669"/>
    <property type="project" value="UniProtKB-ARBA"/>
</dbReference>
<dbReference type="InterPro" id="IPR036749">
    <property type="entry name" value="Expansin_CBD_sf"/>
</dbReference>
<comment type="function">
    <text evidence="7">Causes loosening and extension of plant cell walls by disrupting non-covalent bonding between cellulose microfibrils and matrix glucans. No enzymatic activity has been found.</text>
</comment>
<dbReference type="PROSITE" id="PS50842">
    <property type="entry name" value="EXPANSIN_EG45"/>
    <property type="match status" value="1"/>
</dbReference>
<evidence type="ECO:0000313" key="10">
    <source>
        <dbReference type="EMBL" id="EOA22299.1"/>
    </source>
</evidence>
<dbReference type="SUPFAM" id="SSF49590">
    <property type="entry name" value="PHL pollen allergen"/>
    <property type="match status" value="1"/>
</dbReference>
<evidence type="ECO:0000256" key="2">
    <source>
        <dbReference type="ARBA" id="ARBA00022512"/>
    </source>
</evidence>
<proteinExistence type="inferred from homology"/>
<dbReference type="Pfam" id="PF03330">
    <property type="entry name" value="DPBB_1"/>
    <property type="match status" value="1"/>
</dbReference>
<keyword evidence="2 7" id="KW-0134">Cell wall</keyword>
<dbReference type="GO" id="GO:0009664">
    <property type="term" value="P:plant-type cell wall organization"/>
    <property type="evidence" value="ECO:0007669"/>
    <property type="project" value="InterPro"/>
</dbReference>
<dbReference type="Proteomes" id="UP000029121">
    <property type="component" value="Unassembled WGS sequence"/>
</dbReference>
<dbReference type="InterPro" id="IPR007118">
    <property type="entry name" value="Expan_Lol_pI"/>
</dbReference>
<dbReference type="CDD" id="cd22274">
    <property type="entry name" value="DPBB_EXPA_N"/>
    <property type="match status" value="1"/>
</dbReference>
<dbReference type="InterPro" id="IPR007117">
    <property type="entry name" value="Expansin_CBD"/>
</dbReference>
<dbReference type="SUPFAM" id="SSF50685">
    <property type="entry name" value="Barwin-like endoglucanases"/>
    <property type="match status" value="1"/>
</dbReference>
<dbReference type="InterPro" id="IPR007112">
    <property type="entry name" value="Expansin/allergen_DPBB_dom"/>
</dbReference>
<dbReference type="PANTHER" id="PTHR31867">
    <property type="entry name" value="EXPANSIN-A15"/>
    <property type="match status" value="1"/>
</dbReference>
<sequence>MARDFTEVAVTLLATLTVLVSGHRLMSTGTATGVTDAWDNARATFYGDIEGGGTMKGDCGYGNLFEQGYGLETTALSAALFNNGATCGACFEIKCVDNPQACIEGAKPIRVTATNFCPANYTKTVGVWCNPPQKHFDLSLQMFLKIAKYKAGVVPVKYRRVLCPHKQGGVKFQLSGNPYFLMVLVYNVGHVGDVSEVRVKGSKSGWFQMHRNWGQVWDTGLKLTGESLSFKVTTSDGKFLNFENVAPPNWQFSQTYDGKLNF</sequence>
<name>R0GZD3_9BRAS</name>
<keyword evidence="11" id="KW-1185">Reference proteome</keyword>
<evidence type="ECO:0000256" key="1">
    <source>
        <dbReference type="ARBA" id="ARBA00005392"/>
    </source>
</evidence>
<reference evidence="11" key="1">
    <citation type="journal article" date="2013" name="Nat. Genet.">
        <title>The Capsella rubella genome and the genomic consequences of rapid mating system evolution.</title>
        <authorList>
            <person name="Slotte T."/>
            <person name="Hazzouri K.M."/>
            <person name="Agren J.A."/>
            <person name="Koenig D."/>
            <person name="Maumus F."/>
            <person name="Guo Y.L."/>
            <person name="Steige K."/>
            <person name="Platts A.E."/>
            <person name="Escobar J.S."/>
            <person name="Newman L.K."/>
            <person name="Wang W."/>
            <person name="Mandakova T."/>
            <person name="Vello E."/>
            <person name="Smith L.M."/>
            <person name="Henz S.R."/>
            <person name="Steffen J."/>
            <person name="Takuno S."/>
            <person name="Brandvain Y."/>
            <person name="Coop G."/>
            <person name="Andolfatto P."/>
            <person name="Hu T.T."/>
            <person name="Blanchette M."/>
            <person name="Clark R.M."/>
            <person name="Quesneville H."/>
            <person name="Nordborg M."/>
            <person name="Gaut B.S."/>
            <person name="Lysak M.A."/>
            <person name="Jenkins J."/>
            <person name="Grimwood J."/>
            <person name="Chapman J."/>
            <person name="Prochnik S."/>
            <person name="Shu S."/>
            <person name="Rokhsar D."/>
            <person name="Schmutz J."/>
            <person name="Weigel D."/>
            <person name="Wright S.I."/>
        </authorList>
    </citation>
    <scope>NUCLEOTIDE SEQUENCE [LARGE SCALE GENOMIC DNA]</scope>
    <source>
        <strain evidence="11">cv. Monte Gargano</strain>
    </source>
</reference>
<keyword evidence="5" id="KW-0472">Membrane</keyword>
<evidence type="ECO:0000256" key="6">
    <source>
        <dbReference type="ARBA" id="ARBA00023316"/>
    </source>
</evidence>
<dbReference type="Gene3D" id="2.40.40.10">
    <property type="entry name" value="RlpA-like domain"/>
    <property type="match status" value="1"/>
</dbReference>
<evidence type="ECO:0000256" key="4">
    <source>
        <dbReference type="ARBA" id="ARBA00022729"/>
    </source>
</evidence>
<comment type="similarity">
    <text evidence="1 7">Belongs to the expansin family. Expansin A subfamily.</text>
</comment>
<feature type="signal peptide" evidence="7">
    <location>
        <begin position="1"/>
        <end position="22"/>
    </location>
</feature>
<feature type="domain" description="Expansin-like EG45" evidence="8">
    <location>
        <begin position="56"/>
        <end position="168"/>
    </location>
</feature>
<dbReference type="InterPro" id="IPR009009">
    <property type="entry name" value="RlpA-like_DPBB"/>
</dbReference>
<evidence type="ECO:0000313" key="11">
    <source>
        <dbReference type="Proteomes" id="UP000029121"/>
    </source>
</evidence>
<dbReference type="Gene3D" id="2.60.40.760">
    <property type="entry name" value="Expansin, cellulose-binding-like domain"/>
    <property type="match status" value="1"/>
</dbReference>
<dbReference type="SMART" id="SM00837">
    <property type="entry name" value="DPBB_1"/>
    <property type="match status" value="1"/>
</dbReference>
<evidence type="ECO:0000259" key="9">
    <source>
        <dbReference type="PROSITE" id="PS50843"/>
    </source>
</evidence>
<dbReference type="InterPro" id="IPR002963">
    <property type="entry name" value="Expansin"/>
</dbReference>
<keyword evidence="4 7" id="KW-0732">Signal</keyword>
<dbReference type="KEGG" id="crb:17882030"/>
<dbReference type="eggNOG" id="ENOG502QQNJ">
    <property type="taxonomic scope" value="Eukaryota"/>
</dbReference>
<comment type="subcellular location">
    <subcellularLocation>
        <location evidence="7">Secreted</location>
        <location evidence="7">Cell wall</location>
    </subcellularLocation>
    <subcellularLocation>
        <location evidence="7">Membrane</location>
        <topology evidence="7">Peripheral membrane protein</topology>
    </subcellularLocation>
</comment>
<feature type="domain" description="Expansin-like CBD" evidence="9">
    <location>
        <begin position="179"/>
        <end position="258"/>
    </location>
</feature>
<dbReference type="Pfam" id="PF01357">
    <property type="entry name" value="Expansin_C"/>
    <property type="match status" value="1"/>
</dbReference>
<keyword evidence="6 7" id="KW-0961">Cell wall biogenesis/degradation</keyword>
<evidence type="ECO:0000256" key="7">
    <source>
        <dbReference type="RuleBase" id="RU365023"/>
    </source>
</evidence>
<accession>R0GZD3</accession>
<feature type="chain" id="PRO_5015215960" description="Expansin" evidence="7">
    <location>
        <begin position="23"/>
        <end position="262"/>
    </location>
</feature>
<protein>
    <recommendedName>
        <fullName evidence="7">Expansin</fullName>
    </recommendedName>
</protein>
<dbReference type="OrthoDB" id="5823761at2759"/>
<dbReference type="PRINTS" id="PR01225">
    <property type="entry name" value="EXPANSNFAMLY"/>
</dbReference>
<dbReference type="AlphaFoldDB" id="R0GZD3"/>
<gene>
    <name evidence="10" type="ORF">CARUB_v10002900mg</name>
</gene>